<dbReference type="InterPro" id="IPR044153">
    <property type="entry name" value="PIN_Pae0151-like"/>
</dbReference>
<feature type="domain" description="PIN" evidence="2">
    <location>
        <begin position="2"/>
        <end position="129"/>
    </location>
</feature>
<dbReference type="PANTHER" id="PTHR35901">
    <property type="entry name" value="RIBONUCLEASE VAPC3"/>
    <property type="match status" value="1"/>
</dbReference>
<dbReference type="CDD" id="cd09873">
    <property type="entry name" value="PIN_Pae0151-like"/>
    <property type="match status" value="1"/>
</dbReference>
<proteinExistence type="predicted"/>
<dbReference type="InterPro" id="IPR029060">
    <property type="entry name" value="PIN-like_dom_sf"/>
</dbReference>
<dbReference type="Proteomes" id="UP000594121">
    <property type="component" value="Chromosome"/>
</dbReference>
<dbReference type="SUPFAM" id="SSF88723">
    <property type="entry name" value="PIN domain-like"/>
    <property type="match status" value="1"/>
</dbReference>
<dbReference type="PANTHER" id="PTHR35901:SF1">
    <property type="entry name" value="EXONUCLEASE VAPC9"/>
    <property type="match status" value="1"/>
</dbReference>
<keyword evidence="4" id="KW-1185">Reference proteome</keyword>
<dbReference type="Gene3D" id="3.40.50.1010">
    <property type="entry name" value="5'-nuclease"/>
    <property type="match status" value="1"/>
</dbReference>
<evidence type="ECO:0000313" key="3">
    <source>
        <dbReference type="EMBL" id="QOJ79107.1"/>
    </source>
</evidence>
<gene>
    <name evidence="3" type="ORF">IG193_01170</name>
</gene>
<reference evidence="3 4" key="1">
    <citation type="submission" date="2020-10" db="EMBL/GenBank/DDBJ databases">
        <title>Thermofilum lucidum 3507LT sp. nov. a novel member of Thermofilaceae family isolated from Chile hot spring, and proposal of description order Thermofilales.</title>
        <authorList>
            <person name="Zayulina K.S."/>
            <person name="Elcheninov A.G."/>
            <person name="Toshchakov S.V."/>
            <person name="Kublanov I.V."/>
        </authorList>
    </citation>
    <scope>NUCLEOTIDE SEQUENCE [LARGE SCALE GENOMIC DNA]</scope>
    <source>
        <strain evidence="3 4">3507LT</strain>
    </source>
</reference>
<keyword evidence="1" id="KW-0460">Magnesium</keyword>
<evidence type="ECO:0000256" key="1">
    <source>
        <dbReference type="ARBA" id="ARBA00022842"/>
    </source>
</evidence>
<dbReference type="EMBL" id="CP062310">
    <property type="protein sequence ID" value="QOJ79107.1"/>
    <property type="molecule type" value="Genomic_DNA"/>
</dbReference>
<dbReference type="InterPro" id="IPR051619">
    <property type="entry name" value="TypeII_TA_RNase_PINc/VapC"/>
</dbReference>
<evidence type="ECO:0000313" key="4">
    <source>
        <dbReference type="Proteomes" id="UP000594121"/>
    </source>
</evidence>
<dbReference type="GeneID" id="59148464"/>
<organism evidence="3 4">
    <name type="scientific">Infirmifilum lucidum</name>
    <dbReference type="NCBI Taxonomy" id="2776706"/>
    <lineage>
        <taxon>Archaea</taxon>
        <taxon>Thermoproteota</taxon>
        <taxon>Thermoprotei</taxon>
        <taxon>Thermofilales</taxon>
        <taxon>Thermofilaceae</taxon>
        <taxon>Infirmifilum</taxon>
    </lineage>
</organism>
<dbReference type="InterPro" id="IPR002716">
    <property type="entry name" value="PIN_dom"/>
</dbReference>
<evidence type="ECO:0000259" key="2">
    <source>
        <dbReference type="Pfam" id="PF01850"/>
    </source>
</evidence>
<dbReference type="RefSeq" id="WP_192819079.1">
    <property type="nucleotide sequence ID" value="NZ_CP062310.1"/>
</dbReference>
<dbReference type="AlphaFoldDB" id="A0A7L9FHB9"/>
<sequence>MILVDASFLVKVLLEEEGSDRAREVLRKALEAGERILTVDTALPEALNALWKHRVLLKDLDEGECRSAVGELTELWSRLDVIPSSDVARDAFEIAVRDGITVYGALYLAASILRNSSLATFDEVLREKALEHGVHVLP</sequence>
<dbReference type="InParanoid" id="A0A7L9FHB9"/>
<dbReference type="KEGG" id="thel:IG193_01170"/>
<name>A0A7L9FHB9_9CREN</name>
<protein>
    <submittedName>
        <fullName evidence="3">Type II toxin-antitoxin system VapC family toxin</fullName>
    </submittedName>
</protein>
<accession>A0A7L9FHB9</accession>
<dbReference type="Pfam" id="PF01850">
    <property type="entry name" value="PIN"/>
    <property type="match status" value="1"/>
</dbReference>